<name>A0ACA9NNN7_9GLOM</name>
<evidence type="ECO:0000313" key="1">
    <source>
        <dbReference type="EMBL" id="CAG8666677.1"/>
    </source>
</evidence>
<evidence type="ECO:0000313" key="2">
    <source>
        <dbReference type="Proteomes" id="UP000789702"/>
    </source>
</evidence>
<proteinExistence type="predicted"/>
<accession>A0ACA9NNN7</accession>
<keyword evidence="2" id="KW-1185">Reference proteome</keyword>
<protein>
    <submittedName>
        <fullName evidence="1">15198_t:CDS:1</fullName>
    </submittedName>
</protein>
<dbReference type="Proteomes" id="UP000789702">
    <property type="component" value="Unassembled WGS sequence"/>
</dbReference>
<dbReference type="EMBL" id="CAJVPU010018582">
    <property type="protein sequence ID" value="CAG8666677.1"/>
    <property type="molecule type" value="Genomic_DNA"/>
</dbReference>
<gene>
    <name evidence="1" type="ORF">DHETER_LOCUS9997</name>
</gene>
<feature type="non-terminal residue" evidence="1">
    <location>
        <position position="1"/>
    </location>
</feature>
<reference evidence="1" key="1">
    <citation type="submission" date="2021-06" db="EMBL/GenBank/DDBJ databases">
        <authorList>
            <person name="Kallberg Y."/>
            <person name="Tangrot J."/>
            <person name="Rosling A."/>
        </authorList>
    </citation>
    <scope>NUCLEOTIDE SEQUENCE</scope>
    <source>
        <strain evidence="1">IL203A</strain>
    </source>
</reference>
<sequence length="79" mass="8451">TQPLLSSSSPSPTPTQNYNHDYNSLPGNPNPDQIKIITATTIKHYGTKSAKPTGIAITHAENEAANRVITLGVTLSFTF</sequence>
<organism evidence="1 2">
    <name type="scientific">Dentiscutata heterogama</name>
    <dbReference type="NCBI Taxonomy" id="1316150"/>
    <lineage>
        <taxon>Eukaryota</taxon>
        <taxon>Fungi</taxon>
        <taxon>Fungi incertae sedis</taxon>
        <taxon>Mucoromycota</taxon>
        <taxon>Glomeromycotina</taxon>
        <taxon>Glomeromycetes</taxon>
        <taxon>Diversisporales</taxon>
        <taxon>Gigasporaceae</taxon>
        <taxon>Dentiscutata</taxon>
    </lineage>
</organism>
<comment type="caution">
    <text evidence="1">The sequence shown here is derived from an EMBL/GenBank/DDBJ whole genome shotgun (WGS) entry which is preliminary data.</text>
</comment>